<comment type="pathway">
    <text evidence="1 8">Amine and polyamine biosynthesis; ectoine biosynthesis; L-ectoine from L-aspartate 4-semialdehyde: step 2/3.</text>
</comment>
<comment type="catalytic activity">
    <reaction evidence="7 8">
        <text>L-2,4-diaminobutanoate + acetyl-CoA = (2S)-4-acetamido-2-aminobutanoate + CoA + H(+)</text>
        <dbReference type="Rhea" id="RHEA:16901"/>
        <dbReference type="ChEBI" id="CHEBI:15378"/>
        <dbReference type="ChEBI" id="CHEBI:57287"/>
        <dbReference type="ChEBI" id="CHEBI:57288"/>
        <dbReference type="ChEBI" id="CHEBI:58761"/>
        <dbReference type="ChEBI" id="CHEBI:58929"/>
        <dbReference type="EC" id="2.3.1.178"/>
    </reaction>
</comment>
<sequence length="179" mass="20335">MTVAAPWVAFPEILEKTKGTWIFRTPDKTDGDNIHQLIAKCPPLDTNSSYCNFLQSFHFKETCVLAEYKGDLAGFISGYRKPNSPNELFVWQVAVAPSHRGKGLAFAMLRNLLERESLKGIEYVETTITESNQASWSLFKKLDKENGDNGSKSIFLDEADHFNGKHDTEYLYRIPLLKI</sequence>
<keyword evidence="5 8" id="KW-0808">Transferase</keyword>
<evidence type="ECO:0000256" key="3">
    <source>
        <dbReference type="ARBA" id="ARBA00012355"/>
    </source>
</evidence>
<dbReference type="SUPFAM" id="SSF55729">
    <property type="entry name" value="Acyl-CoA N-acyltransferases (Nat)"/>
    <property type="match status" value="1"/>
</dbReference>
<evidence type="ECO:0000259" key="9">
    <source>
        <dbReference type="PROSITE" id="PS51186"/>
    </source>
</evidence>
<dbReference type="CDD" id="cd04301">
    <property type="entry name" value="NAT_SF"/>
    <property type="match status" value="1"/>
</dbReference>
<comment type="function">
    <text evidence="8">Catalyzes the acetylation of L-2,4-diaminobutyrate (DABA) to gamma-N-acetyl-alpha,gamma-diaminobutyric acid (ADABA) with acetyl coenzyme A.</text>
</comment>
<evidence type="ECO:0000256" key="7">
    <source>
        <dbReference type="ARBA" id="ARBA00048924"/>
    </source>
</evidence>
<dbReference type="Gene3D" id="3.40.630.30">
    <property type="match status" value="1"/>
</dbReference>
<accession>A0AAV2VTC4</accession>
<feature type="domain" description="N-acetyltransferase" evidence="9">
    <location>
        <begin position="21"/>
        <end position="177"/>
    </location>
</feature>
<comment type="caution">
    <text evidence="10">The sequence shown here is derived from an EMBL/GenBank/DDBJ whole genome shotgun (WGS) entry which is preliminary data.</text>
</comment>
<dbReference type="InterPro" id="IPR000182">
    <property type="entry name" value="GNAT_dom"/>
</dbReference>
<protein>
    <recommendedName>
        <fullName evidence="4 8">L-2,4-diaminobutyric acid acetyltransferase</fullName>
        <shortName evidence="8">DABA acetyltransferase</shortName>
        <ecNumber evidence="3 8">2.3.1.178</ecNumber>
    </recommendedName>
</protein>
<evidence type="ECO:0000256" key="1">
    <source>
        <dbReference type="ARBA" id="ARBA00004978"/>
    </source>
</evidence>
<dbReference type="EC" id="2.3.1.178" evidence="3 8"/>
<proteinExistence type="inferred from homology"/>
<keyword evidence="6 8" id="KW-0012">Acyltransferase</keyword>
<evidence type="ECO:0000256" key="2">
    <source>
        <dbReference type="ARBA" id="ARBA00010712"/>
    </source>
</evidence>
<dbReference type="Pfam" id="PF00583">
    <property type="entry name" value="Acetyltransf_1"/>
    <property type="match status" value="1"/>
</dbReference>
<reference evidence="10 11" key="1">
    <citation type="journal article" date="2013" name="ISME J.">
        <title>Comparative genomics of pathogenic lineages of Vibrio nigripulchritudo identifies virulence-associated traits.</title>
        <authorList>
            <person name="Goudenege D."/>
            <person name="Labreuche Y."/>
            <person name="Krin E."/>
            <person name="Ansquer D."/>
            <person name="Mangenot S."/>
            <person name="Calteau A."/>
            <person name="Medigue C."/>
            <person name="Mazel D."/>
            <person name="Polz M.F."/>
            <person name="Le Roux F."/>
        </authorList>
    </citation>
    <scope>NUCLEOTIDE SEQUENCE [LARGE SCALE GENOMIC DNA]</scope>
    <source>
        <strain evidence="10 11">SOn1</strain>
    </source>
</reference>
<dbReference type="EMBL" id="CAOF01000133">
    <property type="protein sequence ID" value="CCO47900.1"/>
    <property type="molecule type" value="Genomic_DNA"/>
</dbReference>
<dbReference type="GO" id="GO:0019491">
    <property type="term" value="P:ectoine biosynthetic process"/>
    <property type="evidence" value="ECO:0007669"/>
    <property type="project" value="InterPro"/>
</dbReference>
<dbReference type="InterPro" id="IPR012772">
    <property type="entry name" value="Ectoine_EctA"/>
</dbReference>
<dbReference type="AlphaFoldDB" id="A0AAV2VTC4"/>
<dbReference type="NCBIfam" id="TIGR02406">
    <property type="entry name" value="ectoine_EctA"/>
    <property type="match status" value="1"/>
</dbReference>
<evidence type="ECO:0000313" key="10">
    <source>
        <dbReference type="EMBL" id="CCO47900.1"/>
    </source>
</evidence>
<dbReference type="PANTHER" id="PTHR43072:SF23">
    <property type="entry name" value="UPF0039 PROTEIN C11D3.02C"/>
    <property type="match status" value="1"/>
</dbReference>
<dbReference type="GO" id="GO:0033816">
    <property type="term" value="F:diaminobutyrate acetyltransferase activity"/>
    <property type="evidence" value="ECO:0007669"/>
    <property type="project" value="UniProtKB-EC"/>
</dbReference>
<dbReference type="RefSeq" id="WP_004409017.1">
    <property type="nucleotide sequence ID" value="NZ_LK391965.1"/>
</dbReference>
<name>A0AAV2VTC4_9VIBR</name>
<dbReference type="PANTHER" id="PTHR43072">
    <property type="entry name" value="N-ACETYLTRANSFERASE"/>
    <property type="match status" value="1"/>
</dbReference>
<evidence type="ECO:0000256" key="5">
    <source>
        <dbReference type="ARBA" id="ARBA00022679"/>
    </source>
</evidence>
<evidence type="ECO:0000313" key="11">
    <source>
        <dbReference type="Proteomes" id="UP000018211"/>
    </source>
</evidence>
<dbReference type="Proteomes" id="UP000018211">
    <property type="component" value="Unassembled WGS sequence"/>
</dbReference>
<dbReference type="PROSITE" id="PS51186">
    <property type="entry name" value="GNAT"/>
    <property type="match status" value="1"/>
</dbReference>
<evidence type="ECO:0000256" key="4">
    <source>
        <dbReference type="ARBA" id="ARBA00017935"/>
    </source>
</evidence>
<evidence type="ECO:0000256" key="6">
    <source>
        <dbReference type="ARBA" id="ARBA00023315"/>
    </source>
</evidence>
<gene>
    <name evidence="8 10" type="primary">ectA</name>
    <name evidence="10" type="ORF">VIBNISOn1_410053</name>
</gene>
<evidence type="ECO:0000256" key="8">
    <source>
        <dbReference type="RuleBase" id="RU365045"/>
    </source>
</evidence>
<comment type="similarity">
    <text evidence="2 8">Belongs to the acetyltransferase family. EctA subfamily.</text>
</comment>
<organism evidence="10 11">
    <name type="scientific">Vibrio nigripulchritudo SOn1</name>
    <dbReference type="NCBI Taxonomy" id="1238450"/>
    <lineage>
        <taxon>Bacteria</taxon>
        <taxon>Pseudomonadati</taxon>
        <taxon>Pseudomonadota</taxon>
        <taxon>Gammaproteobacteria</taxon>
        <taxon>Vibrionales</taxon>
        <taxon>Vibrionaceae</taxon>
        <taxon>Vibrio</taxon>
    </lineage>
</organism>
<dbReference type="InterPro" id="IPR016181">
    <property type="entry name" value="Acyl_CoA_acyltransferase"/>
</dbReference>